<comment type="caution">
    <text evidence="2">The sequence shown here is derived from an EMBL/GenBank/DDBJ whole genome shotgun (WGS) entry which is preliminary data.</text>
</comment>
<gene>
    <name evidence="2" type="ORF">GCM10009727_19450</name>
</gene>
<dbReference type="EMBL" id="BAAAMR010000012">
    <property type="protein sequence ID" value="GAA2128667.1"/>
    <property type="molecule type" value="Genomic_DNA"/>
</dbReference>
<proteinExistence type="predicted"/>
<feature type="region of interest" description="Disordered" evidence="1">
    <location>
        <begin position="36"/>
        <end position="74"/>
    </location>
</feature>
<organism evidence="2 3">
    <name type="scientific">Actinomadura napierensis</name>
    <dbReference type="NCBI Taxonomy" id="267854"/>
    <lineage>
        <taxon>Bacteria</taxon>
        <taxon>Bacillati</taxon>
        <taxon>Actinomycetota</taxon>
        <taxon>Actinomycetes</taxon>
        <taxon>Streptosporangiales</taxon>
        <taxon>Thermomonosporaceae</taxon>
        <taxon>Actinomadura</taxon>
    </lineage>
</organism>
<evidence type="ECO:0008006" key="4">
    <source>
        <dbReference type="Google" id="ProtNLM"/>
    </source>
</evidence>
<keyword evidence="3" id="KW-1185">Reference proteome</keyword>
<evidence type="ECO:0000313" key="3">
    <source>
        <dbReference type="Proteomes" id="UP001501020"/>
    </source>
</evidence>
<protein>
    <recommendedName>
        <fullName evidence="4">Secreted protein</fullName>
    </recommendedName>
</protein>
<evidence type="ECO:0000313" key="2">
    <source>
        <dbReference type="EMBL" id="GAA2128667.1"/>
    </source>
</evidence>
<sequence length="132" mass="14136">MVRSSAITRVLCAVLGGHTVSRPSLGCNYRQITAVPSSRSTSHRRKPAASPRRTGVRGMDRRDHPVMEAGANSRSHRCATYSTAVASFADSAARPTEAHQVAKEARCRSYSRLVLAATLSNSGAQVASLRTK</sequence>
<reference evidence="2 3" key="1">
    <citation type="journal article" date="2019" name="Int. J. Syst. Evol. Microbiol.">
        <title>The Global Catalogue of Microorganisms (GCM) 10K type strain sequencing project: providing services to taxonomists for standard genome sequencing and annotation.</title>
        <authorList>
            <consortium name="The Broad Institute Genomics Platform"/>
            <consortium name="The Broad Institute Genome Sequencing Center for Infectious Disease"/>
            <person name="Wu L."/>
            <person name="Ma J."/>
        </authorList>
    </citation>
    <scope>NUCLEOTIDE SEQUENCE [LARGE SCALE GENOMIC DNA]</scope>
    <source>
        <strain evidence="2 3">JCM 13850</strain>
    </source>
</reference>
<accession>A0ABN2YK83</accession>
<evidence type="ECO:0000256" key="1">
    <source>
        <dbReference type="SAM" id="MobiDB-lite"/>
    </source>
</evidence>
<name>A0ABN2YK83_9ACTN</name>
<dbReference type="Proteomes" id="UP001501020">
    <property type="component" value="Unassembled WGS sequence"/>
</dbReference>